<feature type="transmembrane region" description="Helical" evidence="1">
    <location>
        <begin position="60"/>
        <end position="78"/>
    </location>
</feature>
<organism evidence="2 3">
    <name type="scientific">Acinetobacter piscicola</name>
    <dbReference type="NCBI Taxonomy" id="2006115"/>
    <lineage>
        <taxon>Bacteria</taxon>
        <taxon>Pseudomonadati</taxon>
        <taxon>Pseudomonadota</taxon>
        <taxon>Gammaproteobacteria</taxon>
        <taxon>Moraxellales</taxon>
        <taxon>Moraxellaceae</taxon>
        <taxon>Acinetobacter</taxon>
    </lineage>
</organism>
<protein>
    <submittedName>
        <fullName evidence="2">Uncharacterized protein</fullName>
    </submittedName>
</protein>
<keyword evidence="1" id="KW-0472">Membrane</keyword>
<dbReference type="EMBL" id="CP048659">
    <property type="protein sequence ID" value="QOW46515.1"/>
    <property type="molecule type" value="Genomic_DNA"/>
</dbReference>
<evidence type="ECO:0000313" key="2">
    <source>
        <dbReference type="EMBL" id="QOW46515.1"/>
    </source>
</evidence>
<feature type="transmembrane region" description="Helical" evidence="1">
    <location>
        <begin position="85"/>
        <end position="104"/>
    </location>
</feature>
<evidence type="ECO:0000256" key="1">
    <source>
        <dbReference type="SAM" id="Phobius"/>
    </source>
</evidence>
<feature type="transmembrane region" description="Helical" evidence="1">
    <location>
        <begin position="124"/>
        <end position="144"/>
    </location>
</feature>
<sequence>MKLYKMIIDQSIRIVAVLALLIAALCMLGGNSTFCLYEYMGQNTVWSLDELNGGISKDPNIFDMSAMTALIFLIPLLWSYHRGWYLLFFVTLILLQTIFLSSMIDSPSVFGLVYDSIVYCQNYWLLAWVIGELLFFILSLVFVFHEF</sequence>
<accession>A0A7S6VXA6</accession>
<proteinExistence type="predicted"/>
<feature type="transmembrane region" description="Helical" evidence="1">
    <location>
        <begin position="12"/>
        <end position="40"/>
    </location>
</feature>
<dbReference type="AlphaFoldDB" id="A0A7S6VXA6"/>
<name>A0A7S6VXA6_9GAMM</name>
<keyword evidence="3" id="KW-1185">Reference proteome</keyword>
<reference evidence="2 3" key="1">
    <citation type="submission" date="2020-02" db="EMBL/GenBank/DDBJ databases">
        <title>Tigecycline-resistant Acinetobacter species from pigs and migratory birds.</title>
        <authorList>
            <person name="Chen C."/>
            <person name="Sun J."/>
            <person name="Liao X.-P."/>
            <person name="Liu Y.-H."/>
        </authorList>
    </citation>
    <scope>NUCLEOTIDE SEQUENCE [LARGE SCALE GENOMIC DNA]</scope>
    <source>
        <strain evidence="2 3">YH12207_T</strain>
    </source>
</reference>
<dbReference type="RefSeq" id="WP_174492436.1">
    <property type="nucleotide sequence ID" value="NZ_CP048659.1"/>
</dbReference>
<keyword evidence="1" id="KW-0812">Transmembrane</keyword>
<evidence type="ECO:0000313" key="3">
    <source>
        <dbReference type="Proteomes" id="UP000593966"/>
    </source>
</evidence>
<gene>
    <name evidence="2" type="ORF">G0028_11765</name>
</gene>
<keyword evidence="1" id="KW-1133">Transmembrane helix</keyword>
<dbReference type="Proteomes" id="UP000593966">
    <property type="component" value="Chromosome"/>
</dbReference>